<reference evidence="1 2" key="1">
    <citation type="submission" date="2016-04" db="EMBL/GenBank/DDBJ databases">
        <title>Genome analysis of Thermosulfurimonas dismutans, the first thermophilic sulfur-disproportionating bacterium of the phylum Thermodesulfobacteria.</title>
        <authorList>
            <person name="Mardanov A.V."/>
            <person name="Beletsky A.V."/>
            <person name="Kadnikov V.V."/>
            <person name="Slobodkin A.I."/>
            <person name="Ravin N.V."/>
        </authorList>
    </citation>
    <scope>NUCLEOTIDE SEQUENCE [LARGE SCALE GENOMIC DNA]</scope>
    <source>
        <strain evidence="1 2">S95</strain>
    </source>
</reference>
<dbReference type="STRING" id="999894.TDIS_1659"/>
<keyword evidence="2" id="KW-1185">Reference proteome</keyword>
<organism evidence="1 2">
    <name type="scientific">Thermosulfurimonas dismutans</name>
    <dbReference type="NCBI Taxonomy" id="999894"/>
    <lineage>
        <taxon>Bacteria</taxon>
        <taxon>Pseudomonadati</taxon>
        <taxon>Thermodesulfobacteriota</taxon>
        <taxon>Thermodesulfobacteria</taxon>
        <taxon>Thermodesulfobacteriales</taxon>
        <taxon>Thermodesulfobacteriaceae</taxon>
        <taxon>Thermosulfurimonas</taxon>
    </lineage>
</organism>
<sequence length="84" mass="10080">MKGLPKRKGEKKKLIKEVTAMKQNNPFTEEFLEQLKDWENFVPREFLSWLFKNLGLAHRAIHLKKHPHDKGNGFYERTLQIGYR</sequence>
<evidence type="ECO:0000313" key="2">
    <source>
        <dbReference type="Proteomes" id="UP000078390"/>
    </source>
</evidence>
<proteinExistence type="predicted"/>
<dbReference type="AlphaFoldDB" id="A0A179D2J6"/>
<accession>A0A179D2J6</accession>
<protein>
    <submittedName>
        <fullName evidence="1">Uncharacterized protein</fullName>
    </submittedName>
</protein>
<dbReference type="EMBL" id="LWLG01000013">
    <property type="protein sequence ID" value="OAQ20304.1"/>
    <property type="molecule type" value="Genomic_DNA"/>
</dbReference>
<comment type="caution">
    <text evidence="1">The sequence shown here is derived from an EMBL/GenBank/DDBJ whole genome shotgun (WGS) entry which is preliminary data.</text>
</comment>
<evidence type="ECO:0000313" key="1">
    <source>
        <dbReference type="EMBL" id="OAQ20304.1"/>
    </source>
</evidence>
<dbReference type="Proteomes" id="UP000078390">
    <property type="component" value="Unassembled WGS sequence"/>
</dbReference>
<name>A0A179D2J6_9BACT</name>
<gene>
    <name evidence="1" type="ORF">TDIS_1659</name>
</gene>